<dbReference type="SUPFAM" id="SSF56059">
    <property type="entry name" value="Glutathione synthetase ATP-binding domain-like"/>
    <property type="match status" value="1"/>
</dbReference>
<evidence type="ECO:0000256" key="4">
    <source>
        <dbReference type="PROSITE-ProRule" id="PRU00409"/>
    </source>
</evidence>
<organism evidence="6 7">
    <name type="scientific">Sulfuriferula nivalis</name>
    <dbReference type="NCBI Taxonomy" id="2675298"/>
    <lineage>
        <taxon>Bacteria</taxon>
        <taxon>Pseudomonadati</taxon>
        <taxon>Pseudomonadota</taxon>
        <taxon>Betaproteobacteria</taxon>
        <taxon>Nitrosomonadales</taxon>
        <taxon>Sulfuricellaceae</taxon>
        <taxon>Sulfuriferula</taxon>
    </lineage>
</organism>
<dbReference type="PANTHER" id="PTHR43585">
    <property type="entry name" value="FUMIPYRROLE BIOSYNTHESIS PROTEIN C"/>
    <property type="match status" value="1"/>
</dbReference>
<name>A0A809RP08_9PROT</name>
<dbReference type="EMBL" id="AP021882">
    <property type="protein sequence ID" value="BBP02514.1"/>
    <property type="molecule type" value="Genomic_DNA"/>
</dbReference>
<protein>
    <submittedName>
        <fullName evidence="6">Argininosuccinate lyase</fullName>
    </submittedName>
</protein>
<dbReference type="PROSITE" id="PS50975">
    <property type="entry name" value="ATP_GRASP"/>
    <property type="match status" value="1"/>
</dbReference>
<keyword evidence="7" id="KW-1185">Reference proteome</keyword>
<geneLocation type="plasmid" evidence="7">
    <name>sgtm_pl1 dna</name>
</geneLocation>
<evidence type="ECO:0000256" key="2">
    <source>
        <dbReference type="ARBA" id="ARBA00022741"/>
    </source>
</evidence>
<sequence length="407" mass="44262">MKIKKFIFVESNTSGTGRLFIQSAEDFGFNPVVLAESPEKYDGKFPEGTQIHQVNTGSVQALLTWIDENAPEGIAGVYSSSDYFVGMAAELANILNLPSGSSTAIADCRQKYVQRQKLSAAGLLMPISILVNSQHEIEMAYKKAGPNVVIKPQSGSGSFGVRFSDNLADTIAWAKSLLAQGHNERGQPIGGVLIEAYLTGKEYSVEAFDGQPIVVTEKHLSEMPFFVEIGHDMPAAVPDDVKEKLMKCAQAAIAALGLQWGPTHVELRMTSRGPVIIEVNPRLAGGFIPALIKICTGNDLVSATIAKAARYEVKLQIGLTSHAGIRFFMIPDCGKLISISNWEALYNQPFLVDAQLYAHVGDKRQVHNDFRDRIGHVIAAGDSRIKILHALKEACSIPDFIWEPLNG</sequence>
<dbReference type="Gene3D" id="3.30.470.20">
    <property type="entry name" value="ATP-grasp fold, B domain"/>
    <property type="match status" value="1"/>
</dbReference>
<evidence type="ECO:0000313" key="7">
    <source>
        <dbReference type="Proteomes" id="UP000463939"/>
    </source>
</evidence>
<evidence type="ECO:0000313" key="6">
    <source>
        <dbReference type="EMBL" id="BBP02514.1"/>
    </source>
</evidence>
<dbReference type="InterPro" id="IPR052032">
    <property type="entry name" value="ATP-dep_AA_Ligase"/>
</dbReference>
<feature type="domain" description="ATP-grasp" evidence="5">
    <location>
        <begin position="115"/>
        <end position="309"/>
    </location>
</feature>
<reference evidence="7" key="1">
    <citation type="submission" date="2019-11" db="EMBL/GenBank/DDBJ databases">
        <title>Isolation and characterization of a novel species in the genus Sulfuriferula.</title>
        <authorList>
            <person name="Mochizuki J."/>
            <person name="Kojima H."/>
            <person name="Fukui M."/>
        </authorList>
    </citation>
    <scope>NUCLEOTIDE SEQUENCE [LARGE SCALE GENOMIC DNA]</scope>
    <source>
        <strain evidence="7">SGTM</strain>
        <plasmid evidence="7">sgtm_pl1 dna</plasmid>
    </source>
</reference>
<dbReference type="Pfam" id="PF18603">
    <property type="entry name" value="LAL_C2"/>
    <property type="match status" value="1"/>
</dbReference>
<dbReference type="GO" id="GO:0016874">
    <property type="term" value="F:ligase activity"/>
    <property type="evidence" value="ECO:0007669"/>
    <property type="project" value="UniProtKB-KW"/>
</dbReference>
<evidence type="ECO:0000259" key="5">
    <source>
        <dbReference type="PROSITE" id="PS50975"/>
    </source>
</evidence>
<keyword evidence="1" id="KW-0436">Ligase</keyword>
<keyword evidence="6" id="KW-0614">Plasmid</keyword>
<dbReference type="AlphaFoldDB" id="A0A809RP08"/>
<dbReference type="GO" id="GO:0016829">
    <property type="term" value="F:lyase activity"/>
    <property type="evidence" value="ECO:0007669"/>
    <property type="project" value="UniProtKB-KW"/>
</dbReference>
<keyword evidence="2 4" id="KW-0547">Nucleotide-binding</keyword>
<keyword evidence="3 4" id="KW-0067">ATP-binding</keyword>
<dbReference type="InterPro" id="IPR011761">
    <property type="entry name" value="ATP-grasp"/>
</dbReference>
<dbReference type="InterPro" id="IPR040570">
    <property type="entry name" value="LAL_C2"/>
</dbReference>
<accession>A0A809RP08</accession>
<dbReference type="Pfam" id="PF13535">
    <property type="entry name" value="ATP-grasp_4"/>
    <property type="match status" value="1"/>
</dbReference>
<dbReference type="KEGG" id="sniv:SFSGTM_32220"/>
<dbReference type="PANTHER" id="PTHR43585:SF2">
    <property type="entry name" value="ATP-GRASP ENZYME FSQD"/>
    <property type="match status" value="1"/>
</dbReference>
<dbReference type="GO" id="GO:0046872">
    <property type="term" value="F:metal ion binding"/>
    <property type="evidence" value="ECO:0007669"/>
    <property type="project" value="InterPro"/>
</dbReference>
<dbReference type="GO" id="GO:0005524">
    <property type="term" value="F:ATP binding"/>
    <property type="evidence" value="ECO:0007669"/>
    <property type="project" value="UniProtKB-UniRule"/>
</dbReference>
<gene>
    <name evidence="6" type="ORF">SFSGTM_32220</name>
</gene>
<keyword evidence="6" id="KW-0456">Lyase</keyword>
<dbReference type="Proteomes" id="UP000463939">
    <property type="component" value="Plasmid SGTM_pl1"/>
</dbReference>
<proteinExistence type="predicted"/>
<evidence type="ECO:0000256" key="3">
    <source>
        <dbReference type="ARBA" id="ARBA00022840"/>
    </source>
</evidence>
<evidence type="ECO:0000256" key="1">
    <source>
        <dbReference type="ARBA" id="ARBA00022598"/>
    </source>
</evidence>